<evidence type="ECO:0000256" key="2">
    <source>
        <dbReference type="ARBA" id="ARBA00011322"/>
    </source>
</evidence>
<dbReference type="InterPro" id="IPR038729">
    <property type="entry name" value="Rad50/SbcC_AAA"/>
</dbReference>
<dbReference type="InterPro" id="IPR027417">
    <property type="entry name" value="P-loop_NTPase"/>
</dbReference>
<sequence length="1075" mass="126565">MKPKTLRMSAFGSYASETVVDFQGISNGLFLITGDTGSGKTTLFDAMVYALYDGSSGGKRDGSMMRSKYAGEDSPTFVEYRFECGGKTYCIKRSPEYLRRGKKKRSDGKIPLVKEASSVELTLSDGKLFRGSKKETNQKIVEIVGLDREQFLQVAMIAQGEFVRLLHADSRERKKIFSKLFRTGIYGRIQEDLKQRASLLKGELEEGLREVCRELEKLETDPSWGLQLKETDREVIAIEEIKEQLKRVEEESIREEKVHRRSYEEKKDAYESTERERKEQEHLFQIGRSWEKECVLEQEFLKQEEEILLLQRKIELAEKAEPITEILLEKKKQEAERELLKEARKETLSAKTELEEKKKDLEKEGQDAKLRFQALREAYADRVVTLRNVLPSYRKLESIRQEREKNKRQEEDVRRQTEELQRKLKSWEKRREELDKRPGAREELLLWEEQIKRSLKEEREQKDLLKRCEAQERELEKTEKEVEKKRREFSLLQEEYRAKSQSYEEEYTRYLEVQAGILAQRLEEGKPCPVCGGIHHPAPCVLPETAPTKDQVRQQKEALTRCMQEREACRDELQKISERCGGERGKLESSLKEWFAKERQWEKERPQEEKGRRKEVSDWQDSEQYRFFTENREGFFVEKQEEYQRRIVRLEQSAEDLQKQKEKKLREEQEKQVLQKQIEEGQAALSRKKEERAGILAELGQWKEREKEMEKTLPFETEAKAREKIDEWEKLLEKGRQEAEKTLQMLQAVKEEISRKEGELLRQEEEASRKEREALAIRVALEDRMKRQGFLRREDYEAGRLPKEEKEALRRRCEEYFRSRRAAEERKALLEQQLQGKERKDPTKLERQAEEKKAEMEAAMKGYMEWFSKRENNQKAIRTLEELFVSHREKIMEYEVLEQLNRTANGTLGGSAKIDLETFVQRQYFRKILESANRRLYLMTGGEFILQCRSLEQLSNQGQSGLDLDVYEMVSGTIRDVKTLSGGEAFLAALSMALGFADEIEKETGGIRLETMFIDEGFGSLDDESRRQAIRVLDQLAGEAYLIGIISHVNELKEQIDCQLQVRKTAKGSRISWSR</sequence>
<dbReference type="SUPFAM" id="SSF52540">
    <property type="entry name" value="P-loop containing nucleoside triphosphate hydrolases"/>
    <property type="match status" value="1"/>
</dbReference>
<feature type="coiled-coil region" evidence="4">
    <location>
        <begin position="190"/>
        <end position="495"/>
    </location>
</feature>
<name>A0A6N7UT97_9FIRM</name>
<organism evidence="7 8">
    <name type="scientific">Suipraeoptans intestinalis</name>
    <dbReference type="NCBI Taxonomy" id="2606628"/>
    <lineage>
        <taxon>Bacteria</taxon>
        <taxon>Bacillati</taxon>
        <taxon>Bacillota</taxon>
        <taxon>Clostridia</taxon>
        <taxon>Lachnospirales</taxon>
        <taxon>Lachnospiraceae</taxon>
        <taxon>Suipraeoptans</taxon>
    </lineage>
</organism>
<comment type="caution">
    <text evidence="7">The sequence shown here is derived from an EMBL/GenBank/DDBJ whole genome shotgun (WGS) entry which is preliminary data.</text>
</comment>
<evidence type="ECO:0000256" key="3">
    <source>
        <dbReference type="ARBA" id="ARBA00013368"/>
    </source>
</evidence>
<comment type="similarity">
    <text evidence="1">Belongs to the SMC family. SbcC subfamily.</text>
</comment>
<gene>
    <name evidence="7" type="ORF">FYJ34_10400</name>
</gene>
<dbReference type="GO" id="GO:0016887">
    <property type="term" value="F:ATP hydrolysis activity"/>
    <property type="evidence" value="ECO:0007669"/>
    <property type="project" value="InterPro"/>
</dbReference>
<dbReference type="GO" id="GO:0006302">
    <property type="term" value="P:double-strand break repair"/>
    <property type="evidence" value="ECO:0007669"/>
    <property type="project" value="InterPro"/>
</dbReference>
<reference evidence="7 8" key="1">
    <citation type="submission" date="2019-08" db="EMBL/GenBank/DDBJ databases">
        <title>In-depth cultivation of the pig gut microbiome towards novel bacterial diversity and tailored functional studies.</title>
        <authorList>
            <person name="Wylensek D."/>
            <person name="Hitch T.C.A."/>
            <person name="Clavel T."/>
        </authorList>
    </citation>
    <scope>NUCLEOTIDE SEQUENCE [LARGE SCALE GENOMIC DNA]</scope>
    <source>
        <strain evidence="7 8">68-1-5</strain>
    </source>
</reference>
<dbReference type="PANTHER" id="PTHR32114">
    <property type="entry name" value="ABC TRANSPORTER ABCH.3"/>
    <property type="match status" value="1"/>
</dbReference>
<proteinExistence type="inferred from homology"/>
<evidence type="ECO:0000313" key="8">
    <source>
        <dbReference type="Proteomes" id="UP000434409"/>
    </source>
</evidence>
<dbReference type="Proteomes" id="UP000434409">
    <property type="component" value="Unassembled WGS sequence"/>
</dbReference>
<dbReference type="Gene3D" id="3.40.50.300">
    <property type="entry name" value="P-loop containing nucleotide triphosphate hydrolases"/>
    <property type="match status" value="2"/>
</dbReference>
<keyword evidence="4" id="KW-0175">Coiled coil</keyword>
<dbReference type="AlphaFoldDB" id="A0A6N7UT97"/>
<dbReference type="Pfam" id="PF13476">
    <property type="entry name" value="AAA_23"/>
    <property type="match status" value="1"/>
</dbReference>
<feature type="region of interest" description="Disordered" evidence="5">
    <location>
        <begin position="831"/>
        <end position="852"/>
    </location>
</feature>
<dbReference type="PROSITE" id="PS00675">
    <property type="entry name" value="SIGMA54_INTERACT_1"/>
    <property type="match status" value="1"/>
</dbReference>
<evidence type="ECO:0000259" key="6">
    <source>
        <dbReference type="Pfam" id="PF13476"/>
    </source>
</evidence>
<dbReference type="RefSeq" id="WP_154478390.1">
    <property type="nucleotide sequence ID" value="NZ_VULY01000018.1"/>
</dbReference>
<keyword evidence="8" id="KW-1185">Reference proteome</keyword>
<protein>
    <recommendedName>
        <fullName evidence="3">Nuclease SbcCD subunit C</fullName>
    </recommendedName>
</protein>
<evidence type="ECO:0000256" key="5">
    <source>
        <dbReference type="SAM" id="MobiDB-lite"/>
    </source>
</evidence>
<feature type="domain" description="Rad50/SbcC-type AAA" evidence="6">
    <location>
        <begin position="6"/>
        <end position="251"/>
    </location>
</feature>
<dbReference type="EMBL" id="VULY01000018">
    <property type="protein sequence ID" value="MSR94653.1"/>
    <property type="molecule type" value="Genomic_DNA"/>
</dbReference>
<evidence type="ECO:0000256" key="4">
    <source>
        <dbReference type="SAM" id="Coils"/>
    </source>
</evidence>
<feature type="coiled-coil region" evidence="4">
    <location>
        <begin position="718"/>
        <end position="773"/>
    </location>
</feature>
<feature type="compositionally biased region" description="Basic and acidic residues" evidence="5">
    <location>
        <begin position="836"/>
        <end position="852"/>
    </location>
</feature>
<dbReference type="PANTHER" id="PTHR32114:SF2">
    <property type="entry name" value="ABC TRANSPORTER ABCH.3"/>
    <property type="match status" value="1"/>
</dbReference>
<comment type="subunit">
    <text evidence="2">Heterodimer of SbcC and SbcD.</text>
</comment>
<dbReference type="Pfam" id="PF13558">
    <property type="entry name" value="SbcC_Walker_B"/>
    <property type="match status" value="1"/>
</dbReference>
<evidence type="ECO:0000313" key="7">
    <source>
        <dbReference type="EMBL" id="MSR94653.1"/>
    </source>
</evidence>
<accession>A0A6N7UT97</accession>
<feature type="coiled-coil region" evidence="4">
    <location>
        <begin position="640"/>
        <end position="691"/>
    </location>
</feature>
<evidence type="ECO:0000256" key="1">
    <source>
        <dbReference type="ARBA" id="ARBA00006930"/>
    </source>
</evidence>
<dbReference type="InterPro" id="IPR025662">
    <property type="entry name" value="Sigma_54_int_dom_ATP-bd_1"/>
</dbReference>